<dbReference type="InterPro" id="IPR001041">
    <property type="entry name" value="2Fe-2S_ferredoxin-type"/>
</dbReference>
<name>A0ABN2SPL6_9PSEU</name>
<dbReference type="InterPro" id="IPR008333">
    <property type="entry name" value="Cbr1-like_FAD-bd_dom"/>
</dbReference>
<dbReference type="InterPro" id="IPR017927">
    <property type="entry name" value="FAD-bd_FR_type"/>
</dbReference>
<dbReference type="InterPro" id="IPR001433">
    <property type="entry name" value="OxRdtase_FAD/NAD-bd"/>
</dbReference>
<keyword evidence="5" id="KW-0274">FAD</keyword>
<proteinExistence type="predicted"/>
<evidence type="ECO:0000256" key="3">
    <source>
        <dbReference type="ARBA" id="ARBA00022714"/>
    </source>
</evidence>
<dbReference type="Pfam" id="PF00175">
    <property type="entry name" value="NAD_binding_1"/>
    <property type="match status" value="1"/>
</dbReference>
<dbReference type="SUPFAM" id="SSF52343">
    <property type="entry name" value="Ferredoxin reductase-like, C-terminal NADP-linked domain"/>
    <property type="match status" value="1"/>
</dbReference>
<keyword evidence="12" id="KW-1185">Reference proteome</keyword>
<dbReference type="Gene3D" id="2.40.30.10">
    <property type="entry name" value="Translation factors"/>
    <property type="match status" value="1"/>
</dbReference>
<dbReference type="CDD" id="cd00207">
    <property type="entry name" value="fer2"/>
    <property type="match status" value="1"/>
</dbReference>
<evidence type="ECO:0000259" key="9">
    <source>
        <dbReference type="PROSITE" id="PS51085"/>
    </source>
</evidence>
<dbReference type="SUPFAM" id="SSF54292">
    <property type="entry name" value="2Fe-2S ferredoxin-like"/>
    <property type="match status" value="1"/>
</dbReference>
<evidence type="ECO:0000256" key="1">
    <source>
        <dbReference type="ARBA" id="ARBA00001974"/>
    </source>
</evidence>
<feature type="domain" description="2Fe-2S ferredoxin-type" evidence="9">
    <location>
        <begin position="263"/>
        <end position="347"/>
    </location>
</feature>
<evidence type="ECO:0000256" key="8">
    <source>
        <dbReference type="ARBA" id="ARBA00023014"/>
    </source>
</evidence>
<dbReference type="PRINTS" id="PR00371">
    <property type="entry name" value="FPNCR"/>
</dbReference>
<dbReference type="Pfam" id="PF00111">
    <property type="entry name" value="Fer2"/>
    <property type="match status" value="1"/>
</dbReference>
<organism evidence="11 12">
    <name type="scientific">Amycolatopsis minnesotensis</name>
    <dbReference type="NCBI Taxonomy" id="337894"/>
    <lineage>
        <taxon>Bacteria</taxon>
        <taxon>Bacillati</taxon>
        <taxon>Actinomycetota</taxon>
        <taxon>Actinomycetes</taxon>
        <taxon>Pseudonocardiales</taxon>
        <taxon>Pseudonocardiaceae</taxon>
        <taxon>Amycolatopsis</taxon>
    </lineage>
</organism>
<dbReference type="Proteomes" id="UP001501116">
    <property type="component" value="Unassembled WGS sequence"/>
</dbReference>
<dbReference type="InterPro" id="IPR006058">
    <property type="entry name" value="2Fe2S_fd_BS"/>
</dbReference>
<feature type="domain" description="FAD-binding FR-type" evidence="10">
    <location>
        <begin position="8"/>
        <end position="114"/>
    </location>
</feature>
<evidence type="ECO:0000256" key="6">
    <source>
        <dbReference type="ARBA" id="ARBA00023002"/>
    </source>
</evidence>
<dbReference type="PANTHER" id="PTHR47354:SF6">
    <property type="entry name" value="NADH OXIDOREDUCTASE HCR"/>
    <property type="match status" value="1"/>
</dbReference>
<dbReference type="InterPro" id="IPR012675">
    <property type="entry name" value="Beta-grasp_dom_sf"/>
</dbReference>
<keyword evidence="3" id="KW-0001">2Fe-2S</keyword>
<gene>
    <name evidence="11" type="ORF">GCM10009754_79440</name>
</gene>
<dbReference type="PRINTS" id="PR00406">
    <property type="entry name" value="CYTB5RDTASE"/>
</dbReference>
<keyword evidence="6" id="KW-0560">Oxidoreductase</keyword>
<keyword evidence="7" id="KW-0408">Iron</keyword>
<comment type="cofactor">
    <cofactor evidence="1">
        <name>FAD</name>
        <dbReference type="ChEBI" id="CHEBI:57692"/>
    </cofactor>
</comment>
<dbReference type="InterPro" id="IPR039261">
    <property type="entry name" value="FNR_nucleotide-bd"/>
</dbReference>
<dbReference type="Gene3D" id="3.40.50.80">
    <property type="entry name" value="Nucleotide-binding domain of ferredoxin-NADP reductase (FNR) module"/>
    <property type="match status" value="1"/>
</dbReference>
<evidence type="ECO:0000256" key="5">
    <source>
        <dbReference type="ARBA" id="ARBA00022827"/>
    </source>
</evidence>
<dbReference type="PANTHER" id="PTHR47354">
    <property type="entry name" value="NADH OXIDOREDUCTASE HCR"/>
    <property type="match status" value="1"/>
</dbReference>
<keyword evidence="8" id="KW-0411">Iron-sulfur</keyword>
<dbReference type="InterPro" id="IPR050415">
    <property type="entry name" value="MRET"/>
</dbReference>
<dbReference type="SUPFAM" id="SSF63380">
    <property type="entry name" value="Riboflavin synthase domain-like"/>
    <property type="match status" value="1"/>
</dbReference>
<sequence>MNRSWACPRAWEDGVLVCKQVQAVTADVKTFVFEPAEPRVFRHDPGQHLTVTLDIDGSEIDRCYTISSPPSRPLVASITVKRVPGGVASNWLHDYLAPGQALRARGPLGTFSPVQHPAARYLFLSGGSGITPMMSMTRTLHDLAQPTDVVFVHSARAPGDIIFRQELDLIAATSRDIRVAHVCEHDGPGERWHGHRGRLSADMLRQIAPDFLDREVFICGPPAYMGAVRQMLIGAGLPEERYHQESFDIPVPRSSTVDCSEKYSVEFARTGSTVECGSDTSVLDAASAAGITLPSSCGQGMCGTCKTTLLRGAVDMRHNGGIRAREVADDKILLCCAKPRGDLVLDC</sequence>
<dbReference type="Pfam" id="PF00970">
    <property type="entry name" value="FAD_binding_6"/>
    <property type="match status" value="1"/>
</dbReference>
<dbReference type="EMBL" id="BAAANN010000051">
    <property type="protein sequence ID" value="GAA1989304.1"/>
    <property type="molecule type" value="Genomic_DNA"/>
</dbReference>
<keyword evidence="2" id="KW-0285">Flavoprotein</keyword>
<accession>A0ABN2SPL6</accession>
<dbReference type="PROSITE" id="PS00197">
    <property type="entry name" value="2FE2S_FER_1"/>
    <property type="match status" value="1"/>
</dbReference>
<evidence type="ECO:0000313" key="11">
    <source>
        <dbReference type="EMBL" id="GAA1989304.1"/>
    </source>
</evidence>
<dbReference type="RefSeq" id="WP_344430718.1">
    <property type="nucleotide sequence ID" value="NZ_BAAANN010000051.1"/>
</dbReference>
<dbReference type="InterPro" id="IPR017938">
    <property type="entry name" value="Riboflavin_synthase-like_b-brl"/>
</dbReference>
<protein>
    <submittedName>
        <fullName evidence="11">Hybrid-cluster NAD(P)-dependent oxidoreductase</fullName>
    </submittedName>
</protein>
<dbReference type="PROSITE" id="PS51085">
    <property type="entry name" value="2FE2S_FER_2"/>
    <property type="match status" value="1"/>
</dbReference>
<comment type="caution">
    <text evidence="11">The sequence shown here is derived from an EMBL/GenBank/DDBJ whole genome shotgun (WGS) entry which is preliminary data.</text>
</comment>
<dbReference type="PROSITE" id="PS51384">
    <property type="entry name" value="FAD_FR"/>
    <property type="match status" value="1"/>
</dbReference>
<evidence type="ECO:0000256" key="2">
    <source>
        <dbReference type="ARBA" id="ARBA00022630"/>
    </source>
</evidence>
<dbReference type="CDD" id="cd06215">
    <property type="entry name" value="FNR_iron_sulfur_binding_1"/>
    <property type="match status" value="1"/>
</dbReference>
<dbReference type="InterPro" id="IPR036010">
    <property type="entry name" value="2Fe-2S_ferredoxin-like_sf"/>
</dbReference>
<evidence type="ECO:0000259" key="10">
    <source>
        <dbReference type="PROSITE" id="PS51384"/>
    </source>
</evidence>
<evidence type="ECO:0000313" key="12">
    <source>
        <dbReference type="Proteomes" id="UP001501116"/>
    </source>
</evidence>
<evidence type="ECO:0000256" key="7">
    <source>
        <dbReference type="ARBA" id="ARBA00023004"/>
    </source>
</evidence>
<dbReference type="InterPro" id="IPR001709">
    <property type="entry name" value="Flavoprot_Pyr_Nucl_cyt_Rdtase"/>
</dbReference>
<dbReference type="Gene3D" id="3.10.20.30">
    <property type="match status" value="1"/>
</dbReference>
<keyword evidence="4" id="KW-0479">Metal-binding</keyword>
<evidence type="ECO:0000256" key="4">
    <source>
        <dbReference type="ARBA" id="ARBA00022723"/>
    </source>
</evidence>
<reference evidence="11 12" key="1">
    <citation type="journal article" date="2019" name="Int. J. Syst. Evol. Microbiol.">
        <title>The Global Catalogue of Microorganisms (GCM) 10K type strain sequencing project: providing services to taxonomists for standard genome sequencing and annotation.</title>
        <authorList>
            <consortium name="The Broad Institute Genomics Platform"/>
            <consortium name="The Broad Institute Genome Sequencing Center for Infectious Disease"/>
            <person name="Wu L."/>
            <person name="Ma J."/>
        </authorList>
    </citation>
    <scope>NUCLEOTIDE SEQUENCE [LARGE SCALE GENOMIC DNA]</scope>
    <source>
        <strain evidence="11 12">JCM 14545</strain>
    </source>
</reference>